<gene>
    <name evidence="12" type="ORF">EL26_01060</name>
</gene>
<reference evidence="12 13" key="1">
    <citation type="journal article" date="2013" name="Int. J. Syst. Evol. Microbiol.">
        <title>Tumebacillus flagellatus sp. nov., an alpha-amylase/pullulanase-producing bacterium isolated from cassava wastewater.</title>
        <authorList>
            <person name="Wang Q."/>
            <person name="Xie N."/>
            <person name="Qin Y."/>
            <person name="Shen N."/>
            <person name="Zhu J."/>
            <person name="Mi H."/>
            <person name="Huang R."/>
        </authorList>
    </citation>
    <scope>NUCLEOTIDE SEQUENCE [LARGE SCALE GENOMIC DNA]</scope>
    <source>
        <strain evidence="12 13">GST4</strain>
    </source>
</reference>
<evidence type="ECO:0000256" key="9">
    <source>
        <dbReference type="ARBA" id="ARBA00022967"/>
    </source>
</evidence>
<evidence type="ECO:0000313" key="13">
    <source>
        <dbReference type="Proteomes" id="UP000027931"/>
    </source>
</evidence>
<evidence type="ECO:0000256" key="4">
    <source>
        <dbReference type="ARBA" id="ARBA00022475"/>
    </source>
</evidence>
<keyword evidence="8 12" id="KW-0067">ATP-binding</keyword>
<dbReference type="InterPro" id="IPR017871">
    <property type="entry name" value="ABC_transporter-like_CS"/>
</dbReference>
<evidence type="ECO:0000256" key="6">
    <source>
        <dbReference type="ARBA" id="ARBA00022737"/>
    </source>
</evidence>
<comment type="caution">
    <text evidence="12">The sequence shown here is derived from an EMBL/GenBank/DDBJ whole genome shotgun (WGS) entry which is preliminary data.</text>
</comment>
<accession>A0A074LYS7</accession>
<evidence type="ECO:0000256" key="5">
    <source>
        <dbReference type="ARBA" id="ARBA00022597"/>
    </source>
</evidence>
<evidence type="ECO:0000256" key="2">
    <source>
        <dbReference type="ARBA" id="ARBA00004533"/>
    </source>
</evidence>
<keyword evidence="10" id="KW-0472">Membrane</keyword>
<dbReference type="SUPFAM" id="SSF52540">
    <property type="entry name" value="P-loop containing nucleoside triphosphate hydrolases"/>
    <property type="match status" value="2"/>
</dbReference>
<dbReference type="AlphaFoldDB" id="A0A074LYS7"/>
<evidence type="ECO:0000259" key="11">
    <source>
        <dbReference type="PROSITE" id="PS50893"/>
    </source>
</evidence>
<dbReference type="PANTHER" id="PTHR43790:SF1">
    <property type="entry name" value="XYLOSE IMPORT ATP-BINDING PROTEIN XYLG"/>
    <property type="match status" value="1"/>
</dbReference>
<dbReference type="PROSITE" id="PS00211">
    <property type="entry name" value="ABC_TRANSPORTER_1"/>
    <property type="match status" value="2"/>
</dbReference>
<protein>
    <submittedName>
        <fullName evidence="12">D-ribose transporter ATP-binding protein</fullName>
    </submittedName>
</protein>
<keyword evidence="4" id="KW-1003">Cell membrane</keyword>
<dbReference type="STRING" id="1157490.EL26_01060"/>
<dbReference type="FunFam" id="3.40.50.300:FF:000126">
    <property type="entry name" value="Galactose/methyl galactoside import ATP-binding protein MglA"/>
    <property type="match status" value="1"/>
</dbReference>
<keyword evidence="3" id="KW-0813">Transport</keyword>
<name>A0A074LYS7_9BACL</name>
<dbReference type="GO" id="GO:0005524">
    <property type="term" value="F:ATP binding"/>
    <property type="evidence" value="ECO:0007669"/>
    <property type="project" value="UniProtKB-KW"/>
</dbReference>
<dbReference type="GO" id="GO:0016887">
    <property type="term" value="F:ATP hydrolysis activity"/>
    <property type="evidence" value="ECO:0007669"/>
    <property type="project" value="InterPro"/>
</dbReference>
<keyword evidence="7" id="KW-0547">Nucleotide-binding</keyword>
<dbReference type="Proteomes" id="UP000027931">
    <property type="component" value="Unassembled WGS sequence"/>
</dbReference>
<dbReference type="GO" id="GO:0005886">
    <property type="term" value="C:plasma membrane"/>
    <property type="evidence" value="ECO:0007669"/>
    <property type="project" value="UniProtKB-SubCell"/>
</dbReference>
<dbReference type="CDD" id="cd03215">
    <property type="entry name" value="ABC_Carb_Monos_II"/>
    <property type="match status" value="1"/>
</dbReference>
<evidence type="ECO:0000256" key="7">
    <source>
        <dbReference type="ARBA" id="ARBA00022741"/>
    </source>
</evidence>
<feature type="domain" description="ABC transporter" evidence="11">
    <location>
        <begin position="4"/>
        <end position="242"/>
    </location>
</feature>
<dbReference type="Pfam" id="PF00005">
    <property type="entry name" value="ABC_tran"/>
    <property type="match status" value="2"/>
</dbReference>
<evidence type="ECO:0000313" key="12">
    <source>
        <dbReference type="EMBL" id="KEO85178.1"/>
    </source>
</evidence>
<dbReference type="CDD" id="cd03216">
    <property type="entry name" value="ABC_Carb_Monos_I"/>
    <property type="match status" value="1"/>
</dbReference>
<dbReference type="FunFam" id="3.40.50.300:FF:000127">
    <property type="entry name" value="Ribose import ATP-binding protein RbsA"/>
    <property type="match status" value="1"/>
</dbReference>
<evidence type="ECO:0000256" key="3">
    <source>
        <dbReference type="ARBA" id="ARBA00022448"/>
    </source>
</evidence>
<keyword evidence="5" id="KW-0762">Sugar transport</keyword>
<proteinExistence type="predicted"/>
<keyword evidence="13" id="KW-1185">Reference proteome</keyword>
<dbReference type="OrthoDB" id="9771863at2"/>
<organism evidence="12 13">
    <name type="scientific">Tumebacillus flagellatus</name>
    <dbReference type="NCBI Taxonomy" id="1157490"/>
    <lineage>
        <taxon>Bacteria</taxon>
        <taxon>Bacillati</taxon>
        <taxon>Bacillota</taxon>
        <taxon>Bacilli</taxon>
        <taxon>Bacillales</taxon>
        <taxon>Alicyclobacillaceae</taxon>
        <taxon>Tumebacillus</taxon>
    </lineage>
</organism>
<dbReference type="GO" id="GO:0015749">
    <property type="term" value="P:monosaccharide transmembrane transport"/>
    <property type="evidence" value="ECO:0007669"/>
    <property type="project" value="UniProtKB-ARBA"/>
</dbReference>
<dbReference type="EMBL" id="JMIR01000001">
    <property type="protein sequence ID" value="KEO85178.1"/>
    <property type="molecule type" value="Genomic_DNA"/>
</dbReference>
<dbReference type="RefSeq" id="WP_038083438.1">
    <property type="nucleotide sequence ID" value="NZ_JMIR01000001.1"/>
</dbReference>
<sequence>MIKLEMKDILKEFPGVRALNDVTFSANRGEVLALLGENGAGKSTLMKILSGVYPYGTYEGDILVDGQVCRFANTREAERAGIAIIHQELNLIHGLSIAENVFLGREPKTKWGTIDWKRMHGETQALLDRLHLPFHPTHLVSTLSVGQQQMIEIAKAISIQAQILVLDEPTSALTESEVQRLFDVIRELRREGVTMIYISHKMDEIEAICDGITVLRDGSSVGSARIGDVTRNELIAMMVGRDISQMFPKAESVPGDVILSVQNYSVKKSPDTYLLQDINLDVRAGEVVGLAGLMGAGRTELVMSLFGALGLKAEGTVRISGTRVNIQTPRDAIQAGLALVTEDRKESGLVLSMNVRENTSLVSLQTLSSRLGKLDHKREHGLAARYIEELRTKTPSAETNVNNLSGGNQQKVVLAKWLATQPKVLILDEPTRGIDVGAKVEIYQLINQLTQAGHAVIMISSELPEVLGMSDRIVVMAEGRVAGELARADATQESIMKLATKGA</sequence>
<keyword evidence="6" id="KW-0677">Repeat</keyword>
<evidence type="ECO:0000256" key="1">
    <source>
        <dbReference type="ARBA" id="ARBA00004202"/>
    </source>
</evidence>
<comment type="subcellular location">
    <subcellularLocation>
        <location evidence="2">Cell inner membrane</location>
    </subcellularLocation>
    <subcellularLocation>
        <location evidence="1">Cell membrane</location>
        <topology evidence="1">Peripheral membrane protein</topology>
    </subcellularLocation>
</comment>
<dbReference type="InterPro" id="IPR003593">
    <property type="entry name" value="AAA+_ATPase"/>
</dbReference>
<dbReference type="Gene3D" id="3.40.50.300">
    <property type="entry name" value="P-loop containing nucleotide triphosphate hydrolases"/>
    <property type="match status" value="2"/>
</dbReference>
<dbReference type="InterPro" id="IPR027417">
    <property type="entry name" value="P-loop_NTPase"/>
</dbReference>
<evidence type="ECO:0000256" key="8">
    <source>
        <dbReference type="ARBA" id="ARBA00022840"/>
    </source>
</evidence>
<dbReference type="SMART" id="SM00382">
    <property type="entry name" value="AAA"/>
    <property type="match status" value="2"/>
</dbReference>
<evidence type="ECO:0000256" key="10">
    <source>
        <dbReference type="ARBA" id="ARBA00023136"/>
    </source>
</evidence>
<dbReference type="InterPro" id="IPR050107">
    <property type="entry name" value="ABC_carbohydrate_import_ATPase"/>
</dbReference>
<keyword evidence="9" id="KW-1278">Translocase</keyword>
<dbReference type="InterPro" id="IPR003439">
    <property type="entry name" value="ABC_transporter-like_ATP-bd"/>
</dbReference>
<dbReference type="eggNOG" id="COG1129">
    <property type="taxonomic scope" value="Bacteria"/>
</dbReference>
<dbReference type="PROSITE" id="PS50893">
    <property type="entry name" value="ABC_TRANSPORTER_2"/>
    <property type="match status" value="2"/>
</dbReference>
<dbReference type="PANTHER" id="PTHR43790">
    <property type="entry name" value="CARBOHYDRATE TRANSPORT ATP-BINDING PROTEIN MG119-RELATED"/>
    <property type="match status" value="1"/>
</dbReference>
<feature type="domain" description="ABC transporter" evidence="11">
    <location>
        <begin position="259"/>
        <end position="503"/>
    </location>
</feature>